<dbReference type="PANTHER" id="PTHR24031">
    <property type="entry name" value="RNA HELICASE"/>
    <property type="match status" value="1"/>
</dbReference>
<feature type="compositionally biased region" description="Basic and acidic residues" evidence="6">
    <location>
        <begin position="148"/>
        <end position="162"/>
    </location>
</feature>
<comment type="function">
    <text evidence="5">RNA helicase.</text>
</comment>
<feature type="region of interest" description="Disordered" evidence="6">
    <location>
        <begin position="526"/>
        <end position="545"/>
    </location>
</feature>
<keyword evidence="1 5" id="KW-0547">Nucleotide-binding</keyword>
<evidence type="ECO:0000256" key="4">
    <source>
        <dbReference type="ARBA" id="ARBA00022884"/>
    </source>
</evidence>
<dbReference type="OrthoDB" id="3370at2759"/>
<dbReference type="EMBL" id="JAIZAY010000001">
    <property type="protein sequence ID" value="KAJ8049816.1"/>
    <property type="molecule type" value="Genomic_DNA"/>
</dbReference>
<protein>
    <recommendedName>
        <fullName evidence="5">ATP-dependent RNA helicase</fullName>
        <ecNumber evidence="5">3.6.4.13</ecNumber>
    </recommendedName>
</protein>
<gene>
    <name evidence="9" type="ORF">HOLleu_02730</name>
</gene>
<name>A0A9Q1HLI1_HOLLE</name>
<feature type="compositionally biased region" description="Basic and acidic residues" evidence="6">
    <location>
        <begin position="74"/>
        <end position="95"/>
    </location>
</feature>
<keyword evidence="10" id="KW-1185">Reference proteome</keyword>
<dbReference type="Gene3D" id="3.40.50.300">
    <property type="entry name" value="P-loop containing nucleotide triphosphate hydrolases"/>
    <property type="match status" value="2"/>
</dbReference>
<dbReference type="Pfam" id="PF00270">
    <property type="entry name" value="DEAD"/>
    <property type="match status" value="1"/>
</dbReference>
<dbReference type="AlphaFoldDB" id="A0A9Q1HLI1"/>
<comment type="caution">
    <text evidence="9">The sequence shown here is derived from an EMBL/GenBank/DDBJ whole genome shotgun (WGS) entry which is preliminary data.</text>
</comment>
<proteinExistence type="inferred from homology"/>
<evidence type="ECO:0000313" key="9">
    <source>
        <dbReference type="EMBL" id="KAJ8049816.1"/>
    </source>
</evidence>
<dbReference type="SMART" id="SM00490">
    <property type="entry name" value="HELICc"/>
    <property type="match status" value="1"/>
</dbReference>
<dbReference type="GO" id="GO:0016787">
    <property type="term" value="F:hydrolase activity"/>
    <property type="evidence" value="ECO:0007669"/>
    <property type="project" value="UniProtKB-KW"/>
</dbReference>
<dbReference type="GO" id="GO:0005524">
    <property type="term" value="F:ATP binding"/>
    <property type="evidence" value="ECO:0007669"/>
    <property type="project" value="UniProtKB-UniRule"/>
</dbReference>
<accession>A0A9Q1HLI1</accession>
<dbReference type="GO" id="GO:0003724">
    <property type="term" value="F:RNA helicase activity"/>
    <property type="evidence" value="ECO:0007669"/>
    <property type="project" value="UniProtKB-EC"/>
</dbReference>
<feature type="compositionally biased region" description="Basic residues" evidence="6">
    <location>
        <begin position="178"/>
        <end position="189"/>
    </location>
</feature>
<sequence length="743" mass="84200">MDLFVVKRFIGDEDHLAGTPSESILEKLHKKAEERKKQKQLKEKRLTAGGENQQNEADEDDRKEKKKKKKKRKYSEDGEDKRREEERRKMSRLEENGDGLVEVEKEEIKVEREIDERQSKVDGNGDGGRQNDGDKIEQVPKKKKRKKEKTEKWEKREEMLERDVEENTISEELDGSVTKKRKNKKKKQDKKTLPVSSDDVGENSAMGDEKTVNGEVRGEVGEKSSEENDEGLFPVLGDFSHSKKQKVKRVLPEWLASPSRISGDIQNHSVSLDSVPGLDERILAALKEMEISTFFPVQEKVIPMILQSARHGIYMGPGGYRPGDLCVAAPTGSGKTLAFTVPIVQILIGRVVQHFRALVVLPTKNLATQVYKVFLQLCHKTPLKVVMIGGQRSIQQEEGLLVKKSSTGEMHCGGDILVATPGRLIDHINWTKGFSLKHLRFLVIDEADSMMVQLSKDWITRVENAVFGEGEGQSQDRHLPSAITVESESRMEMPLQKVLFSATLSHNPEQLMQLKLFQPRLVTSVMSPDQKPTNQVAPKEDDNQDHGNYIIPSGLEEHYIVCTSGEKPLIILHMLKNLGFTQVLCFTNSVESSHRLYRLMELMGGITVGEFSSKLSGFQRQAMIKQFKNESIQLLICSDAMTRGMDLSNARYVVSYDPPLFLKTYIHRVGRTARAGRKGTAYTILLQEEKEKFHKIMGSSSSKRIQEHVVTMADLEVFMDNYEKALKKLSVSLKGEAYQQKNR</sequence>
<dbReference type="InterPro" id="IPR014001">
    <property type="entry name" value="Helicase_ATP-bd"/>
</dbReference>
<keyword evidence="4 5" id="KW-0694">RNA-binding</keyword>
<feature type="compositionally biased region" description="Basic and acidic residues" evidence="6">
    <location>
        <begin position="24"/>
        <end position="46"/>
    </location>
</feature>
<feature type="compositionally biased region" description="Basic and acidic residues" evidence="6">
    <location>
        <begin position="129"/>
        <end position="140"/>
    </location>
</feature>
<evidence type="ECO:0000259" key="8">
    <source>
        <dbReference type="PROSITE" id="PS51194"/>
    </source>
</evidence>
<organism evidence="9 10">
    <name type="scientific">Holothuria leucospilota</name>
    <name type="common">Black long sea cucumber</name>
    <name type="synonym">Mertensiothuria leucospilota</name>
    <dbReference type="NCBI Taxonomy" id="206669"/>
    <lineage>
        <taxon>Eukaryota</taxon>
        <taxon>Metazoa</taxon>
        <taxon>Echinodermata</taxon>
        <taxon>Eleutherozoa</taxon>
        <taxon>Echinozoa</taxon>
        <taxon>Holothuroidea</taxon>
        <taxon>Aspidochirotacea</taxon>
        <taxon>Aspidochirotida</taxon>
        <taxon>Holothuriidae</taxon>
        <taxon>Holothuria</taxon>
    </lineage>
</organism>
<comment type="catalytic activity">
    <reaction evidence="5">
        <text>ATP + H2O = ADP + phosphate + H(+)</text>
        <dbReference type="Rhea" id="RHEA:13065"/>
        <dbReference type="ChEBI" id="CHEBI:15377"/>
        <dbReference type="ChEBI" id="CHEBI:15378"/>
        <dbReference type="ChEBI" id="CHEBI:30616"/>
        <dbReference type="ChEBI" id="CHEBI:43474"/>
        <dbReference type="ChEBI" id="CHEBI:456216"/>
        <dbReference type="EC" id="3.6.4.13"/>
    </reaction>
</comment>
<evidence type="ECO:0000259" key="7">
    <source>
        <dbReference type="PROSITE" id="PS51192"/>
    </source>
</evidence>
<feature type="compositionally biased region" description="Basic residues" evidence="6">
    <location>
        <begin position="64"/>
        <end position="73"/>
    </location>
</feature>
<keyword evidence="5 9" id="KW-0347">Helicase</keyword>
<dbReference type="CDD" id="cd17956">
    <property type="entry name" value="DEADc_DDX51"/>
    <property type="match status" value="1"/>
</dbReference>
<reference evidence="9" key="1">
    <citation type="submission" date="2021-10" db="EMBL/GenBank/DDBJ databases">
        <title>Tropical sea cucumber genome reveals ecological adaptation and Cuvierian tubules defense mechanism.</title>
        <authorList>
            <person name="Chen T."/>
        </authorList>
    </citation>
    <scope>NUCLEOTIDE SEQUENCE</scope>
    <source>
        <strain evidence="9">Nanhai2018</strain>
        <tissue evidence="9">Muscle</tissue>
    </source>
</reference>
<feature type="compositionally biased region" description="Polar residues" evidence="6">
    <location>
        <begin position="526"/>
        <end position="536"/>
    </location>
</feature>
<comment type="similarity">
    <text evidence="5">Belongs to the DEAD box helicase family.</text>
</comment>
<evidence type="ECO:0000256" key="3">
    <source>
        <dbReference type="ARBA" id="ARBA00022840"/>
    </source>
</evidence>
<dbReference type="SMART" id="SM00487">
    <property type="entry name" value="DEXDc"/>
    <property type="match status" value="1"/>
</dbReference>
<evidence type="ECO:0000313" key="10">
    <source>
        <dbReference type="Proteomes" id="UP001152320"/>
    </source>
</evidence>
<dbReference type="InterPro" id="IPR027417">
    <property type="entry name" value="P-loop_NTPase"/>
</dbReference>
<keyword evidence="3 5" id="KW-0067">ATP-binding</keyword>
<feature type="compositionally biased region" description="Basic and acidic residues" evidence="6">
    <location>
        <begin position="102"/>
        <end position="120"/>
    </location>
</feature>
<feature type="compositionally biased region" description="Acidic residues" evidence="6">
    <location>
        <begin position="163"/>
        <end position="174"/>
    </location>
</feature>
<dbReference type="InterPro" id="IPR011545">
    <property type="entry name" value="DEAD/DEAH_box_helicase_dom"/>
</dbReference>
<dbReference type="InterPro" id="IPR001650">
    <property type="entry name" value="Helicase_C-like"/>
</dbReference>
<evidence type="ECO:0000256" key="1">
    <source>
        <dbReference type="ARBA" id="ARBA00022741"/>
    </source>
</evidence>
<dbReference type="Proteomes" id="UP001152320">
    <property type="component" value="Chromosome 1"/>
</dbReference>
<evidence type="ECO:0000256" key="5">
    <source>
        <dbReference type="RuleBase" id="RU365068"/>
    </source>
</evidence>
<feature type="domain" description="Helicase ATP-binding" evidence="7">
    <location>
        <begin position="316"/>
        <end position="522"/>
    </location>
</feature>
<feature type="domain" description="Helicase C-terminal" evidence="8">
    <location>
        <begin position="554"/>
        <end position="716"/>
    </location>
</feature>
<keyword evidence="2 5" id="KW-0378">Hydrolase</keyword>
<comment type="domain">
    <text evidence="5">The Q motif is unique to and characteristic of the DEAD box family of RNA helicases and controls ATP binding and hydrolysis.</text>
</comment>
<dbReference type="PROSITE" id="PS51192">
    <property type="entry name" value="HELICASE_ATP_BIND_1"/>
    <property type="match status" value="1"/>
</dbReference>
<evidence type="ECO:0000256" key="2">
    <source>
        <dbReference type="ARBA" id="ARBA00022801"/>
    </source>
</evidence>
<dbReference type="CDD" id="cd18787">
    <property type="entry name" value="SF2_C_DEAD"/>
    <property type="match status" value="1"/>
</dbReference>
<feature type="region of interest" description="Disordered" evidence="6">
    <location>
        <begin position="218"/>
        <end position="237"/>
    </location>
</feature>
<dbReference type="Pfam" id="PF00271">
    <property type="entry name" value="Helicase_C"/>
    <property type="match status" value="1"/>
</dbReference>
<dbReference type="PROSITE" id="PS51194">
    <property type="entry name" value="HELICASE_CTER"/>
    <property type="match status" value="1"/>
</dbReference>
<dbReference type="GO" id="GO:0003723">
    <property type="term" value="F:RNA binding"/>
    <property type="evidence" value="ECO:0007669"/>
    <property type="project" value="UniProtKB-UniRule"/>
</dbReference>
<evidence type="ECO:0000256" key="6">
    <source>
        <dbReference type="SAM" id="MobiDB-lite"/>
    </source>
</evidence>
<dbReference type="EC" id="3.6.4.13" evidence="5"/>
<dbReference type="SUPFAM" id="SSF52540">
    <property type="entry name" value="P-loop containing nucleoside triphosphate hydrolases"/>
    <property type="match status" value="1"/>
</dbReference>
<feature type="region of interest" description="Disordered" evidence="6">
    <location>
        <begin position="13"/>
        <end position="212"/>
    </location>
</feature>